<protein>
    <submittedName>
        <fullName evidence="1">Uncharacterized protein</fullName>
    </submittedName>
</protein>
<dbReference type="OrthoDB" id="6169388at2"/>
<sequence>MVCSCKPDIEQKILERLKEQYPEGKDHSSTMNKNFGYTFPDMAVVAYFELTNSVTVMTKKGTERIVKPKLSLHFTYCPFCGVKYKKEQSS</sequence>
<proteinExistence type="predicted"/>
<evidence type="ECO:0000313" key="2">
    <source>
        <dbReference type="Proteomes" id="UP000185895"/>
    </source>
</evidence>
<dbReference type="AlphaFoldDB" id="A0A1E7RCD9"/>
<comment type="caution">
    <text evidence="1">The sequence shown here is derived from an EMBL/GenBank/DDBJ whole genome shotgun (WGS) entry which is preliminary data.</text>
</comment>
<organism evidence="1 2">
    <name type="scientific">Acinetobacter qingfengensis</name>
    <dbReference type="NCBI Taxonomy" id="1262585"/>
    <lineage>
        <taxon>Bacteria</taxon>
        <taxon>Pseudomonadati</taxon>
        <taxon>Pseudomonadota</taxon>
        <taxon>Gammaproteobacteria</taxon>
        <taxon>Moraxellales</taxon>
        <taxon>Moraxellaceae</taxon>
        <taxon>Acinetobacter</taxon>
    </lineage>
</organism>
<keyword evidence="2" id="KW-1185">Reference proteome</keyword>
<dbReference type="Proteomes" id="UP000185895">
    <property type="component" value="Unassembled WGS sequence"/>
</dbReference>
<dbReference type="RefSeq" id="WP_070069646.1">
    <property type="nucleotide sequence ID" value="NZ_MKKK01000017.1"/>
</dbReference>
<gene>
    <name evidence="1" type="ORF">BJI46_11735</name>
</gene>
<dbReference type="EMBL" id="MKKK01000017">
    <property type="protein sequence ID" value="OEY96946.1"/>
    <property type="molecule type" value="Genomic_DNA"/>
</dbReference>
<accession>A0A1E7RCD9</accession>
<evidence type="ECO:0000313" key="1">
    <source>
        <dbReference type="EMBL" id="OEY96946.1"/>
    </source>
</evidence>
<reference evidence="1 2" key="1">
    <citation type="submission" date="2016-09" db="EMBL/GenBank/DDBJ databases">
        <authorList>
            <person name="Capua I."/>
            <person name="De Benedictis P."/>
            <person name="Joannis T."/>
            <person name="Lombin L.H."/>
            <person name="Cattoli G."/>
        </authorList>
    </citation>
    <scope>NUCLEOTIDE SEQUENCE [LARGE SCALE GENOMIC DNA]</scope>
    <source>
        <strain evidence="1 2">ANC 4671</strain>
    </source>
</reference>
<name>A0A1E7RCD9_9GAMM</name>
<dbReference type="STRING" id="1262585.BJI46_11735"/>